<dbReference type="InterPro" id="IPR020458">
    <property type="entry name" value="Znf_DskA_TraR_CS"/>
</dbReference>
<evidence type="ECO:0000256" key="4">
    <source>
        <dbReference type="PROSITE-ProRule" id="PRU00510"/>
    </source>
</evidence>
<evidence type="ECO:0000256" key="2">
    <source>
        <dbReference type="ARBA" id="ARBA00022771"/>
    </source>
</evidence>
<name>A0A2N7TGA1_9GAMM</name>
<dbReference type="InterPro" id="IPR000962">
    <property type="entry name" value="Znf_DskA_TraR"/>
</dbReference>
<evidence type="ECO:0000256" key="3">
    <source>
        <dbReference type="ARBA" id="ARBA00022833"/>
    </source>
</evidence>
<dbReference type="OrthoDB" id="6064855at2"/>
<dbReference type="AlphaFoldDB" id="A0A2N7TGA1"/>
<protein>
    <submittedName>
        <fullName evidence="6">Conjugal transfer protein TraR</fullName>
    </submittedName>
</protein>
<dbReference type="RefSeq" id="WP_102629861.1">
    <property type="nucleotide sequence ID" value="NZ_PDOH01000049.1"/>
</dbReference>
<dbReference type="GO" id="GO:0008270">
    <property type="term" value="F:zinc ion binding"/>
    <property type="evidence" value="ECO:0007669"/>
    <property type="project" value="UniProtKB-KW"/>
</dbReference>
<keyword evidence="7" id="KW-1185">Reference proteome</keyword>
<dbReference type="PANTHER" id="PTHR33823:SF4">
    <property type="entry name" value="GENERAL STRESS PROTEIN 16O"/>
    <property type="match status" value="1"/>
</dbReference>
<dbReference type="PANTHER" id="PTHR33823">
    <property type="entry name" value="RNA POLYMERASE-BINDING TRANSCRIPTION FACTOR DKSA-RELATED"/>
    <property type="match status" value="1"/>
</dbReference>
<comment type="caution">
    <text evidence="6">The sequence shown here is derived from an EMBL/GenBank/DDBJ whole genome shotgun (WGS) entry which is preliminary data.</text>
</comment>
<dbReference type="Gene3D" id="1.20.120.910">
    <property type="entry name" value="DksA, coiled-coil domain"/>
    <property type="match status" value="1"/>
</dbReference>
<dbReference type="PROSITE" id="PS01102">
    <property type="entry name" value="ZF_DKSA_1"/>
    <property type="match status" value="1"/>
</dbReference>
<dbReference type="Proteomes" id="UP000235346">
    <property type="component" value="Unassembled WGS sequence"/>
</dbReference>
<proteinExistence type="predicted"/>
<evidence type="ECO:0000313" key="6">
    <source>
        <dbReference type="EMBL" id="PMR67200.1"/>
    </source>
</evidence>
<feature type="domain" description="Zinc finger DksA/TraR C4-type" evidence="5">
    <location>
        <begin position="76"/>
        <end position="106"/>
    </location>
</feature>
<dbReference type="Pfam" id="PF01258">
    <property type="entry name" value="zf-dskA_traR"/>
    <property type="match status" value="1"/>
</dbReference>
<evidence type="ECO:0000313" key="7">
    <source>
        <dbReference type="Proteomes" id="UP000235346"/>
    </source>
</evidence>
<evidence type="ECO:0000256" key="1">
    <source>
        <dbReference type="ARBA" id="ARBA00022723"/>
    </source>
</evidence>
<accession>A0A2N7TGA1</accession>
<gene>
    <name evidence="6" type="ORF">C1H66_21245</name>
</gene>
<reference evidence="6 7" key="1">
    <citation type="submission" date="2018-01" db="EMBL/GenBank/DDBJ databases">
        <title>Halomonas endophytica sp. nov., isolated from storage liquid in the stems of Populus euphratica.</title>
        <authorList>
            <person name="Chen C."/>
        </authorList>
    </citation>
    <scope>NUCLEOTIDE SEQUENCE [LARGE SCALE GENOMIC DNA]</scope>
    <source>
        <strain evidence="6 7">DSM 26881</strain>
    </source>
</reference>
<keyword evidence="2" id="KW-0863">Zinc-finger</keyword>
<evidence type="ECO:0000259" key="5">
    <source>
        <dbReference type="Pfam" id="PF01258"/>
    </source>
</evidence>
<organism evidence="6 7">
    <name type="scientific">Halomonas heilongjiangensis</name>
    <dbReference type="NCBI Taxonomy" id="1387883"/>
    <lineage>
        <taxon>Bacteria</taxon>
        <taxon>Pseudomonadati</taxon>
        <taxon>Pseudomonadota</taxon>
        <taxon>Gammaproteobacteria</taxon>
        <taxon>Oceanospirillales</taxon>
        <taxon>Halomonadaceae</taxon>
        <taxon>Halomonas</taxon>
    </lineage>
</organism>
<keyword evidence="1" id="KW-0479">Metal-binding</keyword>
<feature type="zinc finger region" description="dksA C4-type" evidence="4">
    <location>
        <begin position="79"/>
        <end position="103"/>
    </location>
</feature>
<keyword evidence="3" id="KW-0862">Zinc</keyword>
<dbReference type="PROSITE" id="PS51128">
    <property type="entry name" value="ZF_DKSA_2"/>
    <property type="match status" value="1"/>
</dbReference>
<sequence>MADRKVELDALRDELIDRLDRYRAHKEHRGGPLDKDMEEQAVEVQNDDVIDSLEDEAEAELRQVMHALARIEAGKGETCEVCEEPISPARLKALPFTTLCRACAEPR</sequence>
<dbReference type="EMBL" id="PNRE01000100">
    <property type="protein sequence ID" value="PMR67200.1"/>
    <property type="molecule type" value="Genomic_DNA"/>
</dbReference>